<evidence type="ECO:0000259" key="1">
    <source>
        <dbReference type="PROSITE" id="PS50053"/>
    </source>
</evidence>
<dbReference type="SUPFAM" id="SSF54236">
    <property type="entry name" value="Ubiquitin-like"/>
    <property type="match status" value="1"/>
</dbReference>
<accession>U9T2C8</accession>
<reference evidence="2" key="1">
    <citation type="submission" date="2013-07" db="EMBL/GenBank/DDBJ databases">
        <title>The genome of an arbuscular mycorrhizal fungus provides insights into the evolution of the oldest plant symbiosis.</title>
        <authorList>
            <consortium name="DOE Joint Genome Institute"/>
            <person name="Tisserant E."/>
            <person name="Malbreil M."/>
            <person name="Kuo A."/>
            <person name="Kohler A."/>
            <person name="Symeonidi A."/>
            <person name="Balestrini R."/>
            <person name="Charron P."/>
            <person name="Duensing N."/>
            <person name="Frei-dit-Frey N."/>
            <person name="Gianinazzi-Pearson V."/>
            <person name="Gilbert B."/>
            <person name="Handa Y."/>
            <person name="Hijri M."/>
            <person name="Kaul R."/>
            <person name="Kawaguchi M."/>
            <person name="Krajinski F."/>
            <person name="Lammers P."/>
            <person name="Lapierre D."/>
            <person name="Masclaux F.G."/>
            <person name="Murat C."/>
            <person name="Morin E."/>
            <person name="Ndikumana S."/>
            <person name="Pagni M."/>
            <person name="Petitpierre D."/>
            <person name="Requena N."/>
            <person name="Rosikiewicz P."/>
            <person name="Riley R."/>
            <person name="Saito K."/>
            <person name="San Clemente H."/>
            <person name="Shapiro H."/>
            <person name="van Tuinen D."/>
            <person name="Becard G."/>
            <person name="Bonfante P."/>
            <person name="Paszkowski U."/>
            <person name="Shachar-Hill Y."/>
            <person name="Young J.P."/>
            <person name="Sanders I.R."/>
            <person name="Henrissat B."/>
            <person name="Rensing S.A."/>
            <person name="Grigoriev I.V."/>
            <person name="Corradi N."/>
            <person name="Roux C."/>
            <person name="Martin F."/>
        </authorList>
    </citation>
    <scope>NUCLEOTIDE SEQUENCE</scope>
    <source>
        <strain evidence="2">DAOM 197198</strain>
    </source>
</reference>
<dbReference type="InterPro" id="IPR000626">
    <property type="entry name" value="Ubiquitin-like_dom"/>
</dbReference>
<feature type="domain" description="Ubiquitin-like" evidence="1">
    <location>
        <begin position="28"/>
        <end position="103"/>
    </location>
</feature>
<dbReference type="PANTHER" id="PTHR10562">
    <property type="entry name" value="SMALL UBIQUITIN-RELATED MODIFIER"/>
    <property type="match status" value="1"/>
</dbReference>
<dbReference type="InterPro" id="IPR029071">
    <property type="entry name" value="Ubiquitin-like_domsf"/>
</dbReference>
<dbReference type="Gene3D" id="3.10.20.90">
    <property type="entry name" value="Phosphatidylinositol 3-kinase Catalytic Subunit, Chain A, domain 1"/>
    <property type="match status" value="1"/>
</dbReference>
<gene>
    <name evidence="2" type="ORF">GLOINDRAFT_7447</name>
</gene>
<name>U9T2C8_RHIID</name>
<dbReference type="Pfam" id="PF11976">
    <property type="entry name" value="Rad60-SLD"/>
    <property type="match status" value="1"/>
</dbReference>
<dbReference type="EMBL" id="KI296410">
    <property type="protein sequence ID" value="ESA01497.1"/>
    <property type="molecule type" value="Genomic_DNA"/>
</dbReference>
<dbReference type="SMART" id="SM00213">
    <property type="entry name" value="UBQ"/>
    <property type="match status" value="1"/>
</dbReference>
<dbReference type="AlphaFoldDB" id="U9T2C8"/>
<dbReference type="VEuPathDB" id="FungiDB:RhiirFUN_004212"/>
<organism evidence="2">
    <name type="scientific">Rhizophagus irregularis (strain DAOM 181602 / DAOM 197198 / MUCL 43194)</name>
    <name type="common">Arbuscular mycorrhizal fungus</name>
    <name type="synonym">Glomus intraradices</name>
    <dbReference type="NCBI Taxonomy" id="747089"/>
    <lineage>
        <taxon>Eukaryota</taxon>
        <taxon>Fungi</taxon>
        <taxon>Fungi incertae sedis</taxon>
        <taxon>Mucoromycota</taxon>
        <taxon>Glomeromycotina</taxon>
        <taxon>Glomeromycetes</taxon>
        <taxon>Glomerales</taxon>
        <taxon>Glomeraceae</taxon>
        <taxon>Rhizophagus</taxon>
    </lineage>
</organism>
<sequence length="105" mass="12133">MTSNDQLLSQYIKSEAVDSNKSTDDSFINLKVRDYSNNVTVYKVKRTKPLNKLMQIHCDRNGLNIQVFNFYFDGIRIKDNYTPDYLEMENDDDIHVVASQIGGGF</sequence>
<proteinExistence type="predicted"/>
<dbReference type="HOGENOM" id="CLU_148322_0_2_1"/>
<dbReference type="PROSITE" id="PS50053">
    <property type="entry name" value="UBIQUITIN_2"/>
    <property type="match status" value="1"/>
</dbReference>
<dbReference type="InterPro" id="IPR022617">
    <property type="entry name" value="Rad60/SUMO-like_dom"/>
</dbReference>
<protein>
    <recommendedName>
        <fullName evidence="1">Ubiquitin-like domain-containing protein</fullName>
    </recommendedName>
</protein>
<dbReference type="eggNOG" id="KOG1769">
    <property type="taxonomic scope" value="Eukaryota"/>
</dbReference>
<evidence type="ECO:0000313" key="2">
    <source>
        <dbReference type="EMBL" id="ESA01497.1"/>
    </source>
</evidence>